<organism evidence="2 3">
    <name type="scientific">Vulcanimicrobium alpinum</name>
    <dbReference type="NCBI Taxonomy" id="3016050"/>
    <lineage>
        <taxon>Bacteria</taxon>
        <taxon>Bacillati</taxon>
        <taxon>Vulcanimicrobiota</taxon>
        <taxon>Vulcanimicrobiia</taxon>
        <taxon>Vulcanimicrobiales</taxon>
        <taxon>Vulcanimicrobiaceae</taxon>
        <taxon>Vulcanimicrobium</taxon>
    </lineage>
</organism>
<proteinExistence type="predicted"/>
<keyword evidence="3" id="KW-1185">Reference proteome</keyword>
<gene>
    <name evidence="2" type="ORF">WPS_24690</name>
</gene>
<evidence type="ECO:0000313" key="3">
    <source>
        <dbReference type="Proteomes" id="UP001317532"/>
    </source>
</evidence>
<dbReference type="InterPro" id="IPR011033">
    <property type="entry name" value="PRC_barrel-like_sf"/>
</dbReference>
<accession>A0AAN1XZF6</accession>
<protein>
    <submittedName>
        <fullName evidence="2">Uncharacterized protein</fullName>
    </submittedName>
</protein>
<sequence>MPWRKLSFDTNLGGFRTDITQDQLSRAPTFNRVGSGSGGGNGDFDWNDRSREEQIYDYYGVDYYWPTRR</sequence>
<dbReference type="Proteomes" id="UP001317532">
    <property type="component" value="Chromosome"/>
</dbReference>
<dbReference type="SUPFAM" id="SSF50346">
    <property type="entry name" value="PRC-barrel domain"/>
    <property type="match status" value="1"/>
</dbReference>
<reference evidence="2 3" key="1">
    <citation type="journal article" date="2022" name="ISME Commun">
        <title>Vulcanimicrobium alpinus gen. nov. sp. nov., the first cultivated representative of the candidate phylum 'Eremiobacterota', is a metabolically versatile aerobic anoxygenic phototroph.</title>
        <authorList>
            <person name="Yabe S."/>
            <person name="Muto K."/>
            <person name="Abe K."/>
            <person name="Yokota A."/>
            <person name="Staudigel H."/>
            <person name="Tebo B.M."/>
        </authorList>
    </citation>
    <scope>NUCLEOTIDE SEQUENCE [LARGE SCALE GENOMIC DNA]</scope>
    <source>
        <strain evidence="2 3">WC8-2</strain>
    </source>
</reference>
<name>A0AAN1XZF6_UNVUL</name>
<feature type="region of interest" description="Disordered" evidence="1">
    <location>
        <begin position="28"/>
        <end position="47"/>
    </location>
</feature>
<dbReference type="AlphaFoldDB" id="A0AAN1XZF6"/>
<evidence type="ECO:0000256" key="1">
    <source>
        <dbReference type="SAM" id="MobiDB-lite"/>
    </source>
</evidence>
<dbReference type="EMBL" id="AP025523">
    <property type="protein sequence ID" value="BDE07193.1"/>
    <property type="molecule type" value="Genomic_DNA"/>
</dbReference>
<dbReference type="KEGG" id="vab:WPS_24690"/>
<evidence type="ECO:0000313" key="2">
    <source>
        <dbReference type="EMBL" id="BDE07193.1"/>
    </source>
</evidence>